<sequence length="375" mass="40456">ESENIGGHVRDQGDPIDVAIYAASTEGDVEVKGNILVSNLFPVKQQNGVPFSPMGATVVLDAHNEVRYPQLESINTIEDVAAWMMGYATFDDLLAGWGFSSAEEMLSEYGLGSLEEFVSTNIGQMRSTYRLEVSSRITEWLREAIDNGRLPQADNPDIVSTMLGVDNDYVLRGAGLDNLAIKDGRAWVLEDLKDDTPEPAHLDAMAYFEERPPFEVEDECPALMAWAAEELGLEGDIQTYLAGAYVYTTDLQPCEMCARLRDAATILADEDGAQIAALGVVINEFAAPAAPISEEQMASIGQALALHSDDGTYYAAAGQWLDTLVEYIGILNSEIGWSMADSAAFVTTKYVAPATADVDATVVAYVEARLAALGS</sequence>
<organism evidence="1">
    <name type="scientific">marine sediment metagenome</name>
    <dbReference type="NCBI Taxonomy" id="412755"/>
    <lineage>
        <taxon>unclassified sequences</taxon>
        <taxon>metagenomes</taxon>
        <taxon>ecological metagenomes</taxon>
    </lineage>
</organism>
<feature type="non-terminal residue" evidence="1">
    <location>
        <position position="1"/>
    </location>
</feature>
<evidence type="ECO:0000313" key="1">
    <source>
        <dbReference type="EMBL" id="GAG54401.1"/>
    </source>
</evidence>
<dbReference type="AlphaFoldDB" id="X1A2A0"/>
<gene>
    <name evidence="1" type="ORF">S01H4_16314</name>
</gene>
<accession>X1A2A0</accession>
<name>X1A2A0_9ZZZZ</name>
<proteinExistence type="predicted"/>
<comment type="caution">
    <text evidence="1">The sequence shown here is derived from an EMBL/GenBank/DDBJ whole genome shotgun (WGS) entry which is preliminary data.</text>
</comment>
<protein>
    <submittedName>
        <fullName evidence="1">Uncharacterized protein</fullName>
    </submittedName>
</protein>
<reference evidence="1" key="1">
    <citation type="journal article" date="2014" name="Front. Microbiol.">
        <title>High frequency of phylogenetically diverse reductive dehalogenase-homologous genes in deep subseafloor sedimentary metagenomes.</title>
        <authorList>
            <person name="Kawai M."/>
            <person name="Futagami T."/>
            <person name="Toyoda A."/>
            <person name="Takaki Y."/>
            <person name="Nishi S."/>
            <person name="Hori S."/>
            <person name="Arai W."/>
            <person name="Tsubouchi T."/>
            <person name="Morono Y."/>
            <person name="Uchiyama I."/>
            <person name="Ito T."/>
            <person name="Fujiyama A."/>
            <person name="Inagaki F."/>
            <person name="Takami H."/>
        </authorList>
    </citation>
    <scope>NUCLEOTIDE SEQUENCE</scope>
    <source>
        <strain evidence="1">Expedition CK06-06</strain>
    </source>
</reference>
<dbReference type="EMBL" id="BART01007148">
    <property type="protein sequence ID" value="GAG54401.1"/>
    <property type="molecule type" value="Genomic_DNA"/>
</dbReference>